<dbReference type="Gene3D" id="3.40.640.10">
    <property type="entry name" value="Type I PLP-dependent aspartate aminotransferase-like (Major domain)"/>
    <property type="match status" value="1"/>
</dbReference>
<evidence type="ECO:0000259" key="5">
    <source>
        <dbReference type="Pfam" id="PF00155"/>
    </source>
</evidence>
<dbReference type="Pfam" id="PF00155">
    <property type="entry name" value="Aminotran_1_2"/>
    <property type="match status" value="1"/>
</dbReference>
<dbReference type="EMBL" id="CABFNO020001473">
    <property type="protein sequence ID" value="CAG9990507.1"/>
    <property type="molecule type" value="Genomic_DNA"/>
</dbReference>
<dbReference type="InterPro" id="IPR015422">
    <property type="entry name" value="PyrdxlP-dep_Trfase_small"/>
</dbReference>
<comment type="caution">
    <text evidence="6">The sequence shown here is derived from an EMBL/GenBank/DDBJ whole genome shotgun (WGS) entry which is preliminary data.</text>
</comment>
<dbReference type="InterPro" id="IPR015424">
    <property type="entry name" value="PyrdxlP-dep_Trfase"/>
</dbReference>
<accession>A0A9N9UKZ6</accession>
<sequence length="492" mass="55276">MYFETINKQWGEDHRLKGSSMQDEPAFYRNLEQALDVRRQAQYFLNLKPQWGKEVVDLTTSDFLAVNHSGKVRQRFLDELAQHPDFRLGANGSRLQYGNTPYINQVEKEIADFHGAETAFIVASAYAANLGVLSSVPLAGDALVYDELVHASSFEGFKLSMAMHRLPFPHNDPDGLREVLVRLKKDHPEFVAGTSSILICVESIYSMEGDVCELRELVQVAKEEFPLGNAQFVMDEAHSIGVVGDKGRGLVSYLGMEDDIAIRVHSVSKALGSTGGVIMCKKTVRSMMLNNARSLTFTCAPSFPTVCSVRASYQLLISGALVEVRWCSSHGLFGELISLFFGRFGLSYTQAQEKLQSNIKRFLTALTENPVWDEAVDEGILSIHTLDDWERRPFQTQIVPLFTRERHETYLFFHLLMRNFNAYPYQSPVVPKGKSRVRIVLHAYNTDEQIDELASTICDWAREVLKIDSGEAEAGLPSAARQAYAMQRALQS</sequence>
<dbReference type="GO" id="GO:0030170">
    <property type="term" value="F:pyridoxal phosphate binding"/>
    <property type="evidence" value="ECO:0007669"/>
    <property type="project" value="InterPro"/>
</dbReference>
<organism evidence="6 7">
    <name type="scientific">Clonostachys byssicola</name>
    <dbReference type="NCBI Taxonomy" id="160290"/>
    <lineage>
        <taxon>Eukaryota</taxon>
        <taxon>Fungi</taxon>
        <taxon>Dikarya</taxon>
        <taxon>Ascomycota</taxon>
        <taxon>Pezizomycotina</taxon>
        <taxon>Sordariomycetes</taxon>
        <taxon>Hypocreomycetidae</taxon>
        <taxon>Hypocreales</taxon>
        <taxon>Bionectriaceae</taxon>
        <taxon>Clonostachys</taxon>
    </lineage>
</organism>
<feature type="domain" description="Aminotransferase class I/classII large" evidence="5">
    <location>
        <begin position="54"/>
        <end position="457"/>
    </location>
</feature>
<evidence type="ECO:0000313" key="7">
    <source>
        <dbReference type="Proteomes" id="UP000754883"/>
    </source>
</evidence>
<dbReference type="Proteomes" id="UP000754883">
    <property type="component" value="Unassembled WGS sequence"/>
</dbReference>
<keyword evidence="4" id="KW-0663">Pyridoxal phosphate</keyword>
<comment type="cofactor">
    <cofactor evidence="1">
        <name>pyridoxal 5'-phosphate</name>
        <dbReference type="ChEBI" id="CHEBI:597326"/>
    </cofactor>
</comment>
<evidence type="ECO:0000313" key="6">
    <source>
        <dbReference type="EMBL" id="CAG9990507.1"/>
    </source>
</evidence>
<dbReference type="InterPro" id="IPR004839">
    <property type="entry name" value="Aminotransferase_I/II_large"/>
</dbReference>
<keyword evidence="3" id="KW-0808">Transferase</keyword>
<dbReference type="InterPro" id="IPR015421">
    <property type="entry name" value="PyrdxlP-dep_Trfase_major"/>
</dbReference>
<dbReference type="SUPFAM" id="SSF53383">
    <property type="entry name" value="PLP-dependent transferases"/>
    <property type="match status" value="1"/>
</dbReference>
<reference evidence="6" key="1">
    <citation type="submission" date="2021-10" db="EMBL/GenBank/DDBJ databases">
        <authorList>
            <person name="Piombo E."/>
        </authorList>
    </citation>
    <scope>NUCLEOTIDE SEQUENCE</scope>
</reference>
<evidence type="ECO:0000256" key="2">
    <source>
        <dbReference type="ARBA" id="ARBA00010008"/>
    </source>
</evidence>
<gene>
    <name evidence="6" type="ORF">CBYS24578_00013814</name>
</gene>
<dbReference type="PANTHER" id="PTHR13693">
    <property type="entry name" value="CLASS II AMINOTRANSFERASE/8-AMINO-7-OXONONANOATE SYNTHASE"/>
    <property type="match status" value="1"/>
</dbReference>
<evidence type="ECO:0000256" key="3">
    <source>
        <dbReference type="ARBA" id="ARBA00022679"/>
    </source>
</evidence>
<proteinExistence type="inferred from homology"/>
<name>A0A9N9UKZ6_9HYPO</name>
<protein>
    <recommendedName>
        <fullName evidence="5">Aminotransferase class I/classII large domain-containing protein</fullName>
    </recommendedName>
</protein>
<dbReference type="OrthoDB" id="2382073at2759"/>
<evidence type="ECO:0000256" key="4">
    <source>
        <dbReference type="ARBA" id="ARBA00022898"/>
    </source>
</evidence>
<keyword evidence="7" id="KW-1185">Reference proteome</keyword>
<evidence type="ECO:0000256" key="1">
    <source>
        <dbReference type="ARBA" id="ARBA00001933"/>
    </source>
</evidence>
<dbReference type="Gene3D" id="3.90.1150.10">
    <property type="entry name" value="Aspartate Aminotransferase, domain 1"/>
    <property type="match status" value="2"/>
</dbReference>
<dbReference type="PANTHER" id="PTHR13693:SF77">
    <property type="entry name" value="8-AMINO-7-OXONONANOATE SYNTHASE"/>
    <property type="match status" value="1"/>
</dbReference>
<dbReference type="InterPro" id="IPR050087">
    <property type="entry name" value="AON_synthase_class-II"/>
</dbReference>
<dbReference type="GO" id="GO:0009102">
    <property type="term" value="P:biotin biosynthetic process"/>
    <property type="evidence" value="ECO:0007669"/>
    <property type="project" value="TreeGrafter"/>
</dbReference>
<dbReference type="GO" id="GO:0016740">
    <property type="term" value="F:transferase activity"/>
    <property type="evidence" value="ECO:0007669"/>
    <property type="project" value="UniProtKB-KW"/>
</dbReference>
<comment type="similarity">
    <text evidence="2">Belongs to the class-II pyridoxal-phosphate-dependent aminotransferase family. BioF subfamily.</text>
</comment>
<dbReference type="AlphaFoldDB" id="A0A9N9UKZ6"/>